<evidence type="ECO:0000313" key="16">
    <source>
        <dbReference type="Proteomes" id="UP000691718"/>
    </source>
</evidence>
<keyword evidence="5" id="KW-0732">Signal</keyword>
<keyword evidence="16" id="KW-1185">Reference proteome</keyword>
<dbReference type="OrthoDB" id="1926781at2759"/>
<keyword evidence="12" id="KW-0175">Coiled coil</keyword>
<feature type="coiled-coil region" evidence="12">
    <location>
        <begin position="101"/>
        <end position="128"/>
    </location>
</feature>
<comment type="function">
    <text evidence="9">TRAP proteins are part of a complex whose function is to bind calcium to the ER membrane and thereby regulate the retention of ER resident proteins. May be involved in the recycling of the translocation apparatus after completion of the translocation process or may function as a membrane-bound chaperone facilitating folding of translocated proteins.</text>
</comment>
<evidence type="ECO:0000256" key="2">
    <source>
        <dbReference type="ARBA" id="ARBA00006776"/>
    </source>
</evidence>
<evidence type="ECO:0000256" key="8">
    <source>
        <dbReference type="ARBA" id="ARBA00023136"/>
    </source>
</evidence>
<dbReference type="EMBL" id="CAJQZP010000212">
    <property type="protein sequence ID" value="CAG4946534.1"/>
    <property type="molecule type" value="Genomic_DNA"/>
</dbReference>
<evidence type="ECO:0000256" key="1">
    <source>
        <dbReference type="ARBA" id="ARBA00004115"/>
    </source>
</evidence>
<dbReference type="Pfam" id="PF03896">
    <property type="entry name" value="TRAP_alpha"/>
    <property type="match status" value="1"/>
</dbReference>
<evidence type="ECO:0000256" key="7">
    <source>
        <dbReference type="ARBA" id="ARBA00022989"/>
    </source>
</evidence>
<feature type="transmembrane region" description="Helical" evidence="14">
    <location>
        <begin position="469"/>
        <end position="490"/>
    </location>
</feature>
<evidence type="ECO:0000256" key="9">
    <source>
        <dbReference type="ARBA" id="ARBA00025620"/>
    </source>
</evidence>
<gene>
    <name evidence="15" type="ORF">PAPOLLO_LOCUS3344</name>
</gene>
<name>A0A8S3W9A4_PARAO</name>
<evidence type="ECO:0000256" key="4">
    <source>
        <dbReference type="ARBA" id="ARBA00022692"/>
    </source>
</evidence>
<proteinExistence type="inferred from homology"/>
<evidence type="ECO:0000256" key="14">
    <source>
        <dbReference type="SAM" id="Phobius"/>
    </source>
</evidence>
<dbReference type="PANTHER" id="PTHR12924:SF0">
    <property type="entry name" value="TRANSLOCON-ASSOCIATED PROTEIN SUBUNIT ALPHA"/>
    <property type="match status" value="1"/>
</dbReference>
<comment type="caution">
    <text evidence="15">The sequence shown here is derived from an EMBL/GenBank/DDBJ whole genome shotgun (WGS) entry which is preliminary data.</text>
</comment>
<comment type="subcellular location">
    <subcellularLocation>
        <location evidence="1">Endoplasmic reticulum membrane</location>
        <topology evidence="1">Single-pass type I membrane protein</topology>
    </subcellularLocation>
</comment>
<dbReference type="InterPro" id="IPR005595">
    <property type="entry name" value="TRAP_alpha"/>
</dbReference>
<keyword evidence="7 14" id="KW-1133">Transmembrane helix</keyword>
<evidence type="ECO:0000256" key="12">
    <source>
        <dbReference type="SAM" id="Coils"/>
    </source>
</evidence>
<comment type="similarity">
    <text evidence="2">Belongs to the TRAP-alpha family.</text>
</comment>
<feature type="compositionally biased region" description="Basic residues" evidence="13">
    <location>
        <begin position="538"/>
        <end position="550"/>
    </location>
</feature>
<evidence type="ECO:0000256" key="6">
    <source>
        <dbReference type="ARBA" id="ARBA00022824"/>
    </source>
</evidence>
<keyword evidence="6" id="KW-0256">Endoplasmic reticulum</keyword>
<reference evidence="15" key="1">
    <citation type="submission" date="2021-04" db="EMBL/GenBank/DDBJ databases">
        <authorList>
            <person name="Tunstrom K."/>
        </authorList>
    </citation>
    <scope>NUCLEOTIDE SEQUENCE</scope>
</reference>
<feature type="region of interest" description="Disordered" evidence="13">
    <location>
        <begin position="527"/>
        <end position="550"/>
    </location>
</feature>
<dbReference type="GO" id="GO:0005789">
    <property type="term" value="C:endoplasmic reticulum membrane"/>
    <property type="evidence" value="ECO:0007669"/>
    <property type="project" value="UniProtKB-SubCell"/>
</dbReference>
<dbReference type="Proteomes" id="UP000691718">
    <property type="component" value="Unassembled WGS sequence"/>
</dbReference>
<accession>A0A8S3W9A4</accession>
<evidence type="ECO:0000256" key="3">
    <source>
        <dbReference type="ARBA" id="ARBA00020280"/>
    </source>
</evidence>
<dbReference type="PANTHER" id="PTHR12924">
    <property type="entry name" value="TRANSLOCON-ASSOCIATED PROTEIN, ALPHA SUBUNIT"/>
    <property type="match status" value="1"/>
</dbReference>
<keyword evidence="4 14" id="KW-0812">Transmembrane</keyword>
<dbReference type="AlphaFoldDB" id="A0A8S3W9A4"/>
<evidence type="ECO:0000256" key="5">
    <source>
        <dbReference type="ARBA" id="ARBA00022729"/>
    </source>
</evidence>
<keyword evidence="8 14" id="KW-0472">Membrane</keyword>
<evidence type="ECO:0000256" key="11">
    <source>
        <dbReference type="ARBA" id="ARBA00031071"/>
    </source>
</evidence>
<protein>
    <recommendedName>
        <fullName evidence="3">Translocon-associated protein subunit alpha</fullName>
    </recommendedName>
    <alternativeName>
        <fullName evidence="11">Signal sequence receptor subunit alpha</fullName>
    </alternativeName>
</protein>
<evidence type="ECO:0000313" key="15">
    <source>
        <dbReference type="EMBL" id="CAG4946534.1"/>
    </source>
</evidence>
<evidence type="ECO:0000256" key="13">
    <source>
        <dbReference type="SAM" id="MobiDB-lite"/>
    </source>
</evidence>
<evidence type="ECO:0000256" key="10">
    <source>
        <dbReference type="ARBA" id="ARBA00025854"/>
    </source>
</evidence>
<comment type="subunit">
    <text evidence="10">Heterotetramer of TRAP-alpha, TRAP-beta, TRAP-delta and TRAP-gamma. Interacts with palmitoylated calnexin (CALX), the interaction is required for efficient folding of glycosylated proteins.</text>
</comment>
<sequence length="550" mass="61819">MLVTYLEASRDLCETDSILFGAALAVCRIIGAKLPVAGRATQKSSAIPAWRKRIEDRIAKARALIGRLTSFRSGNNRPRIMRTFRMAFAGTNISLFQPDITQKLTERIDDLKQKIAAWGKRIRRFSERSRRFNQNRLFQSDQKRLYKSLERPEVCGAGPGPDQADTVAFWRGLWSEPVNHSEGPWMEVVASQSASVTPMDPVTITPEDVAEAIRRAPNWKSPGLDGLHHYWLKGFVVCHAVLARQFQEALDQKSLPSLFTTGITHLVPKDQDTTDPSKYRPITSLLCFQSANTILARAEEDELDDVVDIEGEDSQVVGDDALGDDDDSVVKSSQDVDTTILFTKPITNYGDNAFDLQAGYPVEFLVGFSNKGNEDYVVETMEASFRYPMDYTYYIQNFTRLPYNREVKPKQEATFAYIFTPNEAFAGRPFGLNIQLNYRDASGNYYQEAVYNQTINVVEVSEGLDGETFFLYVFLGAACVLILVLGQQALSSLARRRSPRAAPKPLETGTANDVDYDWLPKEVVNQLKKSPKTPKQSPRMRKAKRSAGDD</sequence>
<organism evidence="15 16">
    <name type="scientific">Parnassius apollo</name>
    <name type="common">Apollo butterfly</name>
    <name type="synonym">Papilio apollo</name>
    <dbReference type="NCBI Taxonomy" id="110799"/>
    <lineage>
        <taxon>Eukaryota</taxon>
        <taxon>Metazoa</taxon>
        <taxon>Ecdysozoa</taxon>
        <taxon>Arthropoda</taxon>
        <taxon>Hexapoda</taxon>
        <taxon>Insecta</taxon>
        <taxon>Pterygota</taxon>
        <taxon>Neoptera</taxon>
        <taxon>Endopterygota</taxon>
        <taxon>Lepidoptera</taxon>
        <taxon>Glossata</taxon>
        <taxon>Ditrysia</taxon>
        <taxon>Papilionoidea</taxon>
        <taxon>Papilionidae</taxon>
        <taxon>Parnassiinae</taxon>
        <taxon>Parnassini</taxon>
        <taxon>Parnassius</taxon>
        <taxon>Parnassius</taxon>
    </lineage>
</organism>